<dbReference type="InterPro" id="IPR029060">
    <property type="entry name" value="PIN-like_dom_sf"/>
</dbReference>
<dbReference type="EMBL" id="CP014854">
    <property type="protein sequence ID" value="ASI98891.1"/>
    <property type="molecule type" value="Genomic_DNA"/>
</dbReference>
<protein>
    <recommendedName>
        <fullName evidence="3">PIN domain-containing protein</fullName>
    </recommendedName>
</protein>
<dbReference type="SUPFAM" id="SSF88723">
    <property type="entry name" value="PIN domain-like"/>
    <property type="match status" value="1"/>
</dbReference>
<accession>A0A218P1T5</accession>
<sequence length="105" mass="11596">MLVVDTSVLIDATIPVRGKEKRNELARGVISAAESRREPLVIPRLGVVETVSLIKRLTGAKKFNAILLSSDKDMVKRAGKIGVRAFYILDETDVERFYKELPGGV</sequence>
<dbReference type="Proteomes" id="UP000197156">
    <property type="component" value="Chromosome"/>
</dbReference>
<dbReference type="AlphaFoldDB" id="A0A218P1T5"/>
<evidence type="ECO:0008006" key="3">
    <source>
        <dbReference type="Google" id="ProtNLM"/>
    </source>
</evidence>
<reference evidence="1 2" key="1">
    <citation type="submission" date="2016-03" db="EMBL/GenBank/DDBJ databases">
        <title>Complete genome sequence of Thermococcus celer.</title>
        <authorList>
            <person name="Oger P.M."/>
        </authorList>
    </citation>
    <scope>NUCLEOTIDE SEQUENCE [LARGE SCALE GENOMIC DNA]</scope>
    <source>
        <strain evidence="1 2">Vu 13</strain>
    </source>
</reference>
<proteinExistence type="predicted"/>
<evidence type="ECO:0000313" key="1">
    <source>
        <dbReference type="EMBL" id="ASI98891.1"/>
    </source>
</evidence>
<dbReference type="RefSeq" id="WP_088862846.1">
    <property type="nucleotide sequence ID" value="NZ_CP014854.1"/>
</dbReference>
<evidence type="ECO:0000313" key="2">
    <source>
        <dbReference type="Proteomes" id="UP000197156"/>
    </source>
</evidence>
<gene>
    <name evidence="1" type="ORF">A3L02_04615</name>
</gene>
<dbReference type="CDD" id="cd09854">
    <property type="entry name" value="PIN_VapC-like"/>
    <property type="match status" value="1"/>
</dbReference>
<organism evidence="1 2">
    <name type="scientific">Thermococcus celer Vu 13 = JCM 8558</name>
    <dbReference type="NCBI Taxonomy" id="1293037"/>
    <lineage>
        <taxon>Archaea</taxon>
        <taxon>Methanobacteriati</taxon>
        <taxon>Methanobacteriota</taxon>
        <taxon>Thermococci</taxon>
        <taxon>Thermococcales</taxon>
        <taxon>Thermococcaceae</taxon>
        <taxon>Thermococcus</taxon>
    </lineage>
</organism>
<name>A0A218P1T5_THECE</name>
<dbReference type="GeneID" id="33324014"/>
<keyword evidence="2" id="KW-1185">Reference proteome</keyword>
<dbReference type="OrthoDB" id="99382at2157"/>
<dbReference type="KEGG" id="tce:A3L02_04615"/>